<evidence type="ECO:0000256" key="2">
    <source>
        <dbReference type="ARBA" id="ARBA00004202"/>
    </source>
</evidence>
<evidence type="ECO:0000256" key="4">
    <source>
        <dbReference type="ARBA" id="ARBA00021898"/>
    </source>
</evidence>
<dbReference type="Gene3D" id="3.40.1550.10">
    <property type="entry name" value="CheC-like"/>
    <property type="match status" value="1"/>
</dbReference>
<evidence type="ECO:0000313" key="12">
    <source>
        <dbReference type="EMBL" id="KGG80746.1"/>
    </source>
</evidence>
<evidence type="ECO:0000256" key="3">
    <source>
        <dbReference type="ARBA" id="ARBA00011049"/>
    </source>
</evidence>
<comment type="similarity">
    <text evidence="3">Belongs to the FliM family.</text>
</comment>
<dbReference type="RefSeq" id="WP_035162790.1">
    <property type="nucleotide sequence ID" value="NZ_AZTB01000015.1"/>
</dbReference>
<comment type="subcellular location">
    <subcellularLocation>
        <location evidence="1">Bacterial flagellum basal body</location>
    </subcellularLocation>
    <subcellularLocation>
        <location evidence="2">Cell membrane</location>
        <topology evidence="2">Peripheral membrane protein</topology>
    </subcellularLocation>
</comment>
<keyword evidence="12" id="KW-0969">Cilium</keyword>
<comment type="caution">
    <text evidence="12">The sequence shown here is derived from an EMBL/GenBank/DDBJ whole genome shotgun (WGS) entry which is preliminary data.</text>
</comment>
<dbReference type="Proteomes" id="UP000029622">
    <property type="component" value="Unassembled WGS sequence"/>
</dbReference>
<keyword evidence="6" id="KW-0145">Chemotaxis</keyword>
<accession>A0A096DNA5</accession>
<keyword evidence="7" id="KW-0283">Flagellar rotation</keyword>
<dbReference type="GO" id="GO:0009425">
    <property type="term" value="C:bacterial-type flagellum basal body"/>
    <property type="evidence" value="ECO:0007669"/>
    <property type="project" value="UniProtKB-SubCell"/>
</dbReference>
<dbReference type="InterPro" id="IPR001543">
    <property type="entry name" value="FliN-like_C"/>
</dbReference>
<evidence type="ECO:0000256" key="10">
    <source>
        <dbReference type="NCBIfam" id="TIGR01397"/>
    </source>
</evidence>
<dbReference type="Pfam" id="PF01052">
    <property type="entry name" value="FliMN_C"/>
    <property type="match status" value="1"/>
</dbReference>
<dbReference type="Pfam" id="PF02154">
    <property type="entry name" value="FliM"/>
    <property type="match status" value="1"/>
</dbReference>
<keyword evidence="5" id="KW-1003">Cell membrane</keyword>
<evidence type="ECO:0000256" key="1">
    <source>
        <dbReference type="ARBA" id="ARBA00004117"/>
    </source>
</evidence>
<dbReference type="InterPro" id="IPR036429">
    <property type="entry name" value="SpoA-like_sf"/>
</dbReference>
<organism evidence="12 13">
    <name type="scientific">Caloranaerobacter azorensis H53214</name>
    <dbReference type="NCBI Taxonomy" id="1156417"/>
    <lineage>
        <taxon>Bacteria</taxon>
        <taxon>Bacillati</taxon>
        <taxon>Bacillota</taxon>
        <taxon>Tissierellia</taxon>
        <taxon>Tissierellales</taxon>
        <taxon>Thermohalobacteraceae</taxon>
        <taxon>Caloranaerobacter</taxon>
    </lineage>
</organism>
<dbReference type="GO" id="GO:0071978">
    <property type="term" value="P:bacterial-type flagellum-dependent swarming motility"/>
    <property type="evidence" value="ECO:0007669"/>
    <property type="project" value="TreeGrafter"/>
</dbReference>
<dbReference type="CDD" id="cd17908">
    <property type="entry name" value="FliM"/>
    <property type="match status" value="1"/>
</dbReference>
<dbReference type="GO" id="GO:0050918">
    <property type="term" value="P:positive chemotaxis"/>
    <property type="evidence" value="ECO:0007669"/>
    <property type="project" value="TreeGrafter"/>
</dbReference>
<dbReference type="SUPFAM" id="SSF103039">
    <property type="entry name" value="CheC-like"/>
    <property type="match status" value="1"/>
</dbReference>
<dbReference type="EMBL" id="AZTB01000015">
    <property type="protein sequence ID" value="KGG80746.1"/>
    <property type="molecule type" value="Genomic_DNA"/>
</dbReference>
<dbReference type="PRINTS" id="PR00955">
    <property type="entry name" value="FLGMOTORFLIM"/>
</dbReference>
<evidence type="ECO:0000313" key="13">
    <source>
        <dbReference type="Proteomes" id="UP000029622"/>
    </source>
</evidence>
<evidence type="ECO:0000256" key="9">
    <source>
        <dbReference type="ARBA" id="ARBA00023143"/>
    </source>
</evidence>
<dbReference type="AlphaFoldDB" id="A0A096DNA5"/>
<dbReference type="Gene3D" id="2.30.330.10">
    <property type="entry name" value="SpoA-like"/>
    <property type="match status" value="1"/>
</dbReference>
<dbReference type="PIRSF" id="PIRSF002888">
    <property type="entry name" value="FliM"/>
    <property type="match status" value="1"/>
</dbReference>
<keyword evidence="12" id="KW-0282">Flagellum</keyword>
<evidence type="ECO:0000256" key="7">
    <source>
        <dbReference type="ARBA" id="ARBA00022779"/>
    </source>
</evidence>
<dbReference type="PANTHER" id="PTHR30034">
    <property type="entry name" value="FLAGELLAR MOTOR SWITCH PROTEIN FLIM"/>
    <property type="match status" value="1"/>
</dbReference>
<dbReference type="GO" id="GO:0005886">
    <property type="term" value="C:plasma membrane"/>
    <property type="evidence" value="ECO:0007669"/>
    <property type="project" value="UniProtKB-SubCell"/>
</dbReference>
<keyword evidence="9" id="KW-0975">Bacterial flagellum</keyword>
<evidence type="ECO:0000259" key="11">
    <source>
        <dbReference type="Pfam" id="PF01052"/>
    </source>
</evidence>
<feature type="domain" description="Flagellar motor switch protein FliN-like C-terminal" evidence="11">
    <location>
        <begin position="253"/>
        <end position="322"/>
    </location>
</feature>
<dbReference type="SUPFAM" id="SSF101801">
    <property type="entry name" value="Surface presentation of antigens (SPOA)"/>
    <property type="match status" value="1"/>
</dbReference>
<protein>
    <recommendedName>
        <fullName evidence="4 10">Flagellar motor switch protein FliM</fullName>
    </recommendedName>
</protein>
<evidence type="ECO:0000256" key="6">
    <source>
        <dbReference type="ARBA" id="ARBA00022500"/>
    </source>
</evidence>
<sequence>MSEVLSQSEIDALLKALTSGEVDVKEIKEEAKEKKVKKYDFRNPQKIAKDQMRTLGIIHDKLARLLQTFLSGYLRAPVNVEVLTIDQYVFSEFSNAISNPAFLSIINFNPLSGQIILDISPNIAYAVIDRLLGGNGNSVELNRSFTEIELVLLKQVFCRIQDIITQAWDNILDLKPSLEKIETNSQFIQIVSPSETIVLITLNVKIGETEGMANICIPHLTIEPILNKLSTKLWYSTNSKDIDSTEMDVVKKRIRKVKVPLIAEIGSTLITVKDLLDLRVGDVIKLNRTTDSELEIKVGSKTKFYGVPGIKNNKIAVKITRVKKDGEDIDDE</sequence>
<dbReference type="STRING" id="1156417.Y919_04325"/>
<gene>
    <name evidence="12" type="ORF">Y919_04325</name>
</gene>
<dbReference type="InterPro" id="IPR028976">
    <property type="entry name" value="CheC-like_sf"/>
</dbReference>
<reference evidence="12 13" key="1">
    <citation type="submission" date="2013-12" db="EMBL/GenBank/DDBJ databases">
        <title>Draft genome sequence of Caloranaerobacter sp. H53214.</title>
        <authorList>
            <person name="Jiang L.J."/>
            <person name="Shao Z.Z."/>
            <person name="Long M.N."/>
        </authorList>
    </citation>
    <scope>NUCLEOTIDE SEQUENCE [LARGE SCALE GENOMIC DNA]</scope>
    <source>
        <strain evidence="12 13">H53214</strain>
    </source>
</reference>
<dbReference type="PANTHER" id="PTHR30034:SF6">
    <property type="entry name" value="YOP PROTEINS TRANSLOCATION PROTEIN Q"/>
    <property type="match status" value="1"/>
</dbReference>
<dbReference type="InterPro" id="IPR001689">
    <property type="entry name" value="Flag_FliM"/>
</dbReference>
<name>A0A096DNA5_9FIRM</name>
<dbReference type="NCBIfam" id="TIGR01397">
    <property type="entry name" value="fliM_switch"/>
    <property type="match status" value="1"/>
</dbReference>
<evidence type="ECO:0000256" key="8">
    <source>
        <dbReference type="ARBA" id="ARBA00023136"/>
    </source>
</evidence>
<keyword evidence="12" id="KW-0966">Cell projection</keyword>
<evidence type="ECO:0000256" key="5">
    <source>
        <dbReference type="ARBA" id="ARBA00022475"/>
    </source>
</evidence>
<keyword evidence="8" id="KW-0472">Membrane</keyword>
<proteinExistence type="inferred from homology"/>
<dbReference type="GO" id="GO:0003774">
    <property type="term" value="F:cytoskeletal motor activity"/>
    <property type="evidence" value="ECO:0007669"/>
    <property type="project" value="InterPro"/>
</dbReference>